<keyword evidence="2" id="KW-0472">Membrane</keyword>
<evidence type="ECO:0000313" key="4">
    <source>
        <dbReference type="Proteomes" id="UP000077069"/>
    </source>
</evidence>
<evidence type="ECO:0000256" key="2">
    <source>
        <dbReference type="SAM" id="Phobius"/>
    </source>
</evidence>
<dbReference type="GO" id="GO:0005506">
    <property type="term" value="F:iron ion binding"/>
    <property type="evidence" value="ECO:0007669"/>
    <property type="project" value="InterPro"/>
</dbReference>
<dbReference type="Proteomes" id="UP000077069">
    <property type="component" value="Unassembled WGS sequence"/>
</dbReference>
<organism evidence="3 4">
    <name type="scientific">Paraphaeosphaeria sporulosa</name>
    <dbReference type="NCBI Taxonomy" id="1460663"/>
    <lineage>
        <taxon>Eukaryota</taxon>
        <taxon>Fungi</taxon>
        <taxon>Dikarya</taxon>
        <taxon>Ascomycota</taxon>
        <taxon>Pezizomycotina</taxon>
        <taxon>Dothideomycetes</taxon>
        <taxon>Pleosporomycetidae</taxon>
        <taxon>Pleosporales</taxon>
        <taxon>Massarineae</taxon>
        <taxon>Didymosphaeriaceae</taxon>
        <taxon>Paraphaeosphaeria</taxon>
    </lineage>
</organism>
<evidence type="ECO:0000256" key="1">
    <source>
        <dbReference type="SAM" id="MobiDB-lite"/>
    </source>
</evidence>
<evidence type="ECO:0000313" key="3">
    <source>
        <dbReference type="EMBL" id="OAG08415.1"/>
    </source>
</evidence>
<accession>A0A177CLK4</accession>
<dbReference type="RefSeq" id="XP_018038780.1">
    <property type="nucleotide sequence ID" value="XM_018182684.1"/>
</dbReference>
<dbReference type="GO" id="GO:0004497">
    <property type="term" value="F:monooxygenase activity"/>
    <property type="evidence" value="ECO:0007669"/>
    <property type="project" value="InterPro"/>
</dbReference>
<protein>
    <recommendedName>
        <fullName evidence="5">Cytochrome P450</fullName>
    </recommendedName>
</protein>
<keyword evidence="4" id="KW-1185">Reference proteome</keyword>
<feature type="region of interest" description="Disordered" evidence="1">
    <location>
        <begin position="97"/>
        <end position="117"/>
    </location>
</feature>
<name>A0A177CLK4_9PLEO</name>
<evidence type="ECO:0008006" key="5">
    <source>
        <dbReference type="Google" id="ProtNLM"/>
    </source>
</evidence>
<dbReference type="EMBL" id="KV441550">
    <property type="protein sequence ID" value="OAG08415.1"/>
    <property type="molecule type" value="Genomic_DNA"/>
</dbReference>
<dbReference type="GeneID" id="28766170"/>
<feature type="transmembrane region" description="Helical" evidence="2">
    <location>
        <begin position="12"/>
        <end position="31"/>
    </location>
</feature>
<dbReference type="AlphaFoldDB" id="A0A177CLK4"/>
<dbReference type="GO" id="GO:0016705">
    <property type="term" value="F:oxidoreductase activity, acting on paired donors, with incorporation or reduction of molecular oxygen"/>
    <property type="evidence" value="ECO:0007669"/>
    <property type="project" value="InterPro"/>
</dbReference>
<dbReference type="GO" id="GO:0020037">
    <property type="term" value="F:heme binding"/>
    <property type="evidence" value="ECO:0007669"/>
    <property type="project" value="InterPro"/>
</dbReference>
<proteinExistence type="predicted"/>
<keyword evidence="2" id="KW-0812">Transmembrane</keyword>
<dbReference type="Gene3D" id="1.10.630.10">
    <property type="entry name" value="Cytochrome P450"/>
    <property type="match status" value="1"/>
</dbReference>
<dbReference type="InterPro" id="IPR036396">
    <property type="entry name" value="Cyt_P450_sf"/>
</dbReference>
<reference evidence="3 4" key="1">
    <citation type="submission" date="2016-05" db="EMBL/GenBank/DDBJ databases">
        <title>Comparative analysis of secretome profiles of manganese(II)-oxidizing ascomycete fungi.</title>
        <authorList>
            <consortium name="DOE Joint Genome Institute"/>
            <person name="Zeiner C.A."/>
            <person name="Purvine S.O."/>
            <person name="Zink E.M."/>
            <person name="Wu S."/>
            <person name="Pasa-Tolic L."/>
            <person name="Chaput D.L."/>
            <person name="Haridas S."/>
            <person name="Grigoriev I.V."/>
            <person name="Santelli C.M."/>
            <person name="Hansel C.M."/>
        </authorList>
    </citation>
    <scope>NUCLEOTIDE SEQUENCE [LARGE SCALE GENOMIC DNA]</scope>
    <source>
        <strain evidence="3 4">AP3s5-JAC2a</strain>
    </source>
</reference>
<dbReference type="InParanoid" id="A0A177CLK4"/>
<feature type="compositionally biased region" description="Polar residues" evidence="1">
    <location>
        <begin position="104"/>
        <end position="117"/>
    </location>
</feature>
<dbReference type="STRING" id="1460663.A0A177CLK4"/>
<gene>
    <name evidence="3" type="ORF">CC84DRAFT_1214914</name>
</gene>
<sequence length="117" mass="13082">MRDTRSREFSKVIALIHWVISTNAYKLVFWMTAFPKLNSSFVANVREELQSSVRGDGALIIPSLQTQTTYLTALLQESMRVFNSSSSARFLTTDTQIGPIHAQSRPSTPYPIQTAAS</sequence>
<keyword evidence="2" id="KW-1133">Transmembrane helix</keyword>